<dbReference type="EMBL" id="JBFCZG010000001">
    <property type="protein sequence ID" value="KAL3427534.1"/>
    <property type="molecule type" value="Genomic_DNA"/>
</dbReference>
<comment type="caution">
    <text evidence="5">The sequence shown here is derived from an EMBL/GenBank/DDBJ whole genome shotgun (WGS) entry which is preliminary data.</text>
</comment>
<evidence type="ECO:0000256" key="3">
    <source>
        <dbReference type="ARBA" id="ARBA00023002"/>
    </source>
</evidence>
<name>A0ABR4PW00_9HELO</name>
<evidence type="ECO:0000256" key="1">
    <source>
        <dbReference type="ARBA" id="ARBA00010617"/>
    </source>
</evidence>
<protein>
    <submittedName>
        <fullName evidence="5">Cytochrome p450</fullName>
    </submittedName>
</protein>
<gene>
    <name evidence="5" type="ORF">PVAG01_01043</name>
</gene>
<keyword evidence="4" id="KW-0408">Iron</keyword>
<dbReference type="Proteomes" id="UP001629113">
    <property type="component" value="Unassembled WGS sequence"/>
</dbReference>
<sequence>MEIFGSVHVWISSNQIANDLLADRGTIYSDRPTIPNLPDNRTSGDYLPLLGRNETWKRQRKFAHHVMTRSAAASQHSYPTRELKRLLYNILQDPSNYQFLLEEQTGRTISRLAWGAPEHQPELKDDTQALLAAISPSGAVPNVVSWLTALPHWLSPWKMNEKQRHAKEKIFFAHARRSTEAAIERGIAEPSYMKMFLEGKDKKENGWHDEEGIYQVGMLAIAGALTMASPMMSYIIAMCHYPEWQTKLQDELETVLGGRCLGWEDRDSLPILRAVVKEVLRWRPPVPTGIPHRLEKDDIYNGYFIPAGATIHALEWGISRDQSVYPDPEAFRPERWLLPSYPSFKCGTTLKGYHQFGHGRRVCQGIDIVEQELFLVMGGLAWAFDISKKRDKDGSEIEVPLAKYTSLLIAKPEHFEFDLRVRDQERESIIEAAWREVDYSRATDAEVGTTDLSLKEKRDERI</sequence>
<dbReference type="PANTHER" id="PTHR46300">
    <property type="entry name" value="P450, PUTATIVE (EUROFUNG)-RELATED-RELATED"/>
    <property type="match status" value="1"/>
</dbReference>
<dbReference type="InterPro" id="IPR036396">
    <property type="entry name" value="Cyt_P450_sf"/>
</dbReference>
<dbReference type="Gene3D" id="1.10.630.10">
    <property type="entry name" value="Cytochrome P450"/>
    <property type="match status" value="1"/>
</dbReference>
<proteinExistence type="inferred from homology"/>
<dbReference type="Pfam" id="PF00067">
    <property type="entry name" value="p450"/>
    <property type="match status" value="1"/>
</dbReference>
<dbReference type="InterPro" id="IPR050364">
    <property type="entry name" value="Cytochrome_P450_fung"/>
</dbReference>
<dbReference type="InterPro" id="IPR002401">
    <property type="entry name" value="Cyt_P450_E_grp-I"/>
</dbReference>
<keyword evidence="6" id="KW-1185">Reference proteome</keyword>
<evidence type="ECO:0000256" key="4">
    <source>
        <dbReference type="ARBA" id="ARBA00023004"/>
    </source>
</evidence>
<dbReference type="SUPFAM" id="SSF48264">
    <property type="entry name" value="Cytochrome P450"/>
    <property type="match status" value="1"/>
</dbReference>
<dbReference type="PRINTS" id="PR00463">
    <property type="entry name" value="EP450I"/>
</dbReference>
<dbReference type="PRINTS" id="PR00385">
    <property type="entry name" value="P450"/>
</dbReference>
<comment type="similarity">
    <text evidence="1">Belongs to the cytochrome P450 family.</text>
</comment>
<evidence type="ECO:0000313" key="5">
    <source>
        <dbReference type="EMBL" id="KAL3427534.1"/>
    </source>
</evidence>
<keyword evidence="3" id="KW-0560">Oxidoreductase</keyword>
<evidence type="ECO:0000256" key="2">
    <source>
        <dbReference type="ARBA" id="ARBA00022723"/>
    </source>
</evidence>
<accession>A0ABR4PW00</accession>
<evidence type="ECO:0000313" key="6">
    <source>
        <dbReference type="Proteomes" id="UP001629113"/>
    </source>
</evidence>
<reference evidence="5 6" key="1">
    <citation type="submission" date="2024-06" db="EMBL/GenBank/DDBJ databases">
        <title>Complete genome of Phlyctema vagabunda strain 19-DSS-EL-015.</title>
        <authorList>
            <person name="Fiorenzani C."/>
        </authorList>
    </citation>
    <scope>NUCLEOTIDE SEQUENCE [LARGE SCALE GENOMIC DNA]</scope>
    <source>
        <strain evidence="5 6">19-DSS-EL-015</strain>
    </source>
</reference>
<keyword evidence="2" id="KW-0479">Metal-binding</keyword>
<dbReference type="InterPro" id="IPR001128">
    <property type="entry name" value="Cyt_P450"/>
</dbReference>
<dbReference type="CDD" id="cd11065">
    <property type="entry name" value="CYP64-like"/>
    <property type="match status" value="1"/>
</dbReference>
<dbReference type="PANTHER" id="PTHR46300:SF8">
    <property type="entry name" value="CYTOCHROME P450 2E1"/>
    <property type="match status" value="1"/>
</dbReference>
<organism evidence="5 6">
    <name type="scientific">Phlyctema vagabunda</name>
    <dbReference type="NCBI Taxonomy" id="108571"/>
    <lineage>
        <taxon>Eukaryota</taxon>
        <taxon>Fungi</taxon>
        <taxon>Dikarya</taxon>
        <taxon>Ascomycota</taxon>
        <taxon>Pezizomycotina</taxon>
        <taxon>Leotiomycetes</taxon>
        <taxon>Helotiales</taxon>
        <taxon>Dermateaceae</taxon>
        <taxon>Phlyctema</taxon>
    </lineage>
</organism>